<evidence type="ECO:0000256" key="3">
    <source>
        <dbReference type="ARBA" id="ARBA00023244"/>
    </source>
</evidence>
<dbReference type="Pfam" id="PF05201">
    <property type="entry name" value="GlutR_N"/>
    <property type="match status" value="1"/>
</dbReference>
<accession>A0A5J4RZ28</accession>
<dbReference type="InterPro" id="IPR036291">
    <property type="entry name" value="NAD(P)-bd_dom_sf"/>
</dbReference>
<protein>
    <submittedName>
        <fullName evidence="7">Glutamyl-tRNA reductase</fullName>
        <ecNumber evidence="7">1.2.1.70</ecNumber>
    </submittedName>
</protein>
<dbReference type="GO" id="GO:0008883">
    <property type="term" value="F:glutamyl-tRNA reductase activity"/>
    <property type="evidence" value="ECO:0007669"/>
    <property type="project" value="UniProtKB-EC"/>
</dbReference>
<dbReference type="GO" id="GO:0050661">
    <property type="term" value="F:NADP binding"/>
    <property type="evidence" value="ECO:0007669"/>
    <property type="project" value="InterPro"/>
</dbReference>
<dbReference type="PANTHER" id="PTHR43013:SF1">
    <property type="entry name" value="GLUTAMYL-TRNA REDUCTASE"/>
    <property type="match status" value="1"/>
</dbReference>
<dbReference type="SUPFAM" id="SSF69742">
    <property type="entry name" value="Glutamyl tRNA-reductase catalytic, N-terminal domain"/>
    <property type="match status" value="1"/>
</dbReference>
<keyword evidence="3" id="KW-0627">Porphyrin biosynthesis</keyword>
<dbReference type="Gene3D" id="3.40.50.720">
    <property type="entry name" value="NAD(P)-binding Rossmann-like Domain"/>
    <property type="match status" value="1"/>
</dbReference>
<reference evidence="7" key="1">
    <citation type="submission" date="2019-03" db="EMBL/GenBank/DDBJ databases">
        <title>Single cell metagenomics reveals metabolic interactions within the superorganism composed of flagellate Streblomastix strix and complex community of Bacteroidetes bacteria on its surface.</title>
        <authorList>
            <person name="Treitli S.C."/>
            <person name="Kolisko M."/>
            <person name="Husnik F."/>
            <person name="Keeling P."/>
            <person name="Hampl V."/>
        </authorList>
    </citation>
    <scope>NUCLEOTIDE SEQUENCE</scope>
    <source>
        <strain evidence="7">STM</strain>
    </source>
</reference>
<evidence type="ECO:0000259" key="5">
    <source>
        <dbReference type="Pfam" id="PF01488"/>
    </source>
</evidence>
<keyword evidence="1" id="KW-0521">NADP</keyword>
<feature type="domain" description="Glutamyl-tRNA reductase N-terminal" evidence="6">
    <location>
        <begin position="53"/>
        <end position="114"/>
    </location>
</feature>
<dbReference type="EMBL" id="SNRY01000624">
    <property type="protein sequence ID" value="KAA6338360.1"/>
    <property type="molecule type" value="Genomic_DNA"/>
</dbReference>
<proteinExistence type="inferred from homology"/>
<keyword evidence="2 7" id="KW-0560">Oxidoreductase</keyword>
<dbReference type="EC" id="1.2.1.70" evidence="7"/>
<dbReference type="InterPro" id="IPR036343">
    <property type="entry name" value="GluRdtase_N_sf"/>
</dbReference>
<dbReference type="AlphaFoldDB" id="A0A5J4RZ28"/>
<evidence type="ECO:0000259" key="6">
    <source>
        <dbReference type="Pfam" id="PF05201"/>
    </source>
</evidence>
<dbReference type="Gene3D" id="3.30.460.30">
    <property type="entry name" value="Glutamyl-tRNA reductase, N-terminal domain"/>
    <property type="match status" value="1"/>
</dbReference>
<organism evidence="7">
    <name type="scientific">termite gut metagenome</name>
    <dbReference type="NCBI Taxonomy" id="433724"/>
    <lineage>
        <taxon>unclassified sequences</taxon>
        <taxon>metagenomes</taxon>
        <taxon>organismal metagenomes</taxon>
    </lineage>
</organism>
<dbReference type="InterPro" id="IPR015895">
    <property type="entry name" value="4pyrrol_synth_GluRdtase_N"/>
</dbReference>
<dbReference type="HAMAP" id="MF_00087">
    <property type="entry name" value="Glu_tRNA_reductase"/>
    <property type="match status" value="1"/>
</dbReference>
<evidence type="ECO:0000313" key="7">
    <source>
        <dbReference type="EMBL" id="KAA6338360.1"/>
    </source>
</evidence>
<sequence>MIHCKLINNATYTLKEREALLQTMYIDRKEPHVLLQTCNRVELYWGEGSISDGIIRHLYRVASGLESALIGERAIQGQLKNAYGQACGKYPLSSPLHRLFQTAIHTGKRVRTETKISEGAISHSQVTVEILRKKGIDFRQKIVGIIGVNKITEDILKFLTDNRTVTIFLSNRSFEKAEELAKRYRGTAIRLDDKKRMLELTDILITATSAPHTLIKRDDISPEKEILIFDLAFPGDVETSLGELKGVKLYDLEEIERFAKNNLQLRNNETEKAEQIIEEEIHKFHQWYSRLQGIKA</sequence>
<dbReference type="NCBIfam" id="TIGR01035">
    <property type="entry name" value="hemA"/>
    <property type="match status" value="1"/>
</dbReference>
<dbReference type="Pfam" id="PF01488">
    <property type="entry name" value="Shikimate_DH"/>
    <property type="match status" value="1"/>
</dbReference>
<evidence type="ECO:0000256" key="4">
    <source>
        <dbReference type="ARBA" id="ARBA00023444"/>
    </source>
</evidence>
<gene>
    <name evidence="7" type="ORF">EZS27_013632</name>
</gene>
<feature type="domain" description="Quinate/shikimate 5-dehydrogenase/glutamyl-tRNA reductase" evidence="5">
    <location>
        <begin position="133"/>
        <end position="257"/>
    </location>
</feature>
<dbReference type="GO" id="GO:0019353">
    <property type="term" value="P:protoporphyrinogen IX biosynthetic process from glutamate"/>
    <property type="evidence" value="ECO:0007669"/>
    <property type="project" value="TreeGrafter"/>
</dbReference>
<dbReference type="PANTHER" id="PTHR43013">
    <property type="entry name" value="GLUTAMYL-TRNA REDUCTASE"/>
    <property type="match status" value="1"/>
</dbReference>
<dbReference type="SUPFAM" id="SSF51735">
    <property type="entry name" value="NAD(P)-binding Rossmann-fold domains"/>
    <property type="match status" value="1"/>
</dbReference>
<name>A0A5J4RZ28_9ZZZZ</name>
<evidence type="ECO:0000256" key="1">
    <source>
        <dbReference type="ARBA" id="ARBA00022857"/>
    </source>
</evidence>
<evidence type="ECO:0000256" key="2">
    <source>
        <dbReference type="ARBA" id="ARBA00023002"/>
    </source>
</evidence>
<dbReference type="InterPro" id="IPR000343">
    <property type="entry name" value="4pyrrol_synth_GluRdtase"/>
</dbReference>
<comment type="caution">
    <text evidence="7">The sequence shown here is derived from an EMBL/GenBank/DDBJ whole genome shotgun (WGS) entry which is preliminary data.</text>
</comment>
<dbReference type="InterPro" id="IPR006151">
    <property type="entry name" value="Shikm_DH/Glu-tRNA_Rdtase"/>
</dbReference>
<comment type="pathway">
    <text evidence="4">Porphyrin-containing compound metabolism.</text>
</comment>